<dbReference type="GO" id="GO:0004850">
    <property type="term" value="F:uridine phosphorylase activity"/>
    <property type="evidence" value="ECO:0007669"/>
    <property type="project" value="UniProtKB-EC"/>
</dbReference>
<dbReference type="AlphaFoldDB" id="A0AAJ7WI96"/>
<evidence type="ECO:0000256" key="2">
    <source>
        <dbReference type="ARBA" id="ARBA00022676"/>
    </source>
</evidence>
<name>A0AAJ7WI96_9ACAR</name>
<evidence type="ECO:0000256" key="4">
    <source>
        <dbReference type="PIRSR" id="PIRSR610059-50"/>
    </source>
</evidence>
<dbReference type="InterPro" id="IPR000845">
    <property type="entry name" value="Nucleoside_phosphorylase_d"/>
</dbReference>
<comment type="function">
    <text evidence="5">Catalyzes the reversible phosphorylytic cleavage of uridine to uracil and ribose-1-phosphate which can then be utilized as carbon and energy sources or in the rescue of pyrimidine bases for nucleotide synthesis. Shows broad substrate specificity and can also accept deoxyuridine and other analogous compounds.</text>
</comment>
<dbReference type="InterPro" id="IPR010059">
    <property type="entry name" value="Uridine_phosphorylase_euk"/>
</dbReference>
<feature type="binding site" evidence="4">
    <location>
        <position position="207"/>
    </location>
    <ligand>
        <name>substrate</name>
    </ligand>
</feature>
<evidence type="ECO:0000313" key="8">
    <source>
        <dbReference type="RefSeq" id="XP_028967847.1"/>
    </source>
</evidence>
<keyword evidence="7" id="KW-1185">Reference proteome</keyword>
<dbReference type="CDD" id="cd17763">
    <property type="entry name" value="UP_hUPP-like"/>
    <property type="match status" value="1"/>
</dbReference>
<evidence type="ECO:0000256" key="3">
    <source>
        <dbReference type="ARBA" id="ARBA00022679"/>
    </source>
</evidence>
<protein>
    <recommendedName>
        <fullName evidence="5">Uridine phosphorylase</fullName>
        <ecNumber evidence="5">2.4.2.3</ecNumber>
    </recommendedName>
</protein>
<reference evidence="8" key="1">
    <citation type="submission" date="2025-08" db="UniProtKB">
        <authorList>
            <consortium name="RefSeq"/>
        </authorList>
    </citation>
    <scope>IDENTIFICATION</scope>
</reference>
<dbReference type="GO" id="GO:0005829">
    <property type="term" value="C:cytosol"/>
    <property type="evidence" value="ECO:0007669"/>
    <property type="project" value="TreeGrafter"/>
</dbReference>
<evidence type="ECO:0000256" key="1">
    <source>
        <dbReference type="ARBA" id="ARBA00010456"/>
    </source>
</evidence>
<dbReference type="RefSeq" id="XP_028967847.1">
    <property type="nucleotide sequence ID" value="XM_029112014.1"/>
</dbReference>
<feature type="domain" description="Nucleoside phosphorylase" evidence="6">
    <location>
        <begin position="41"/>
        <end position="292"/>
    </location>
</feature>
<dbReference type="GO" id="GO:0009166">
    <property type="term" value="P:nucleotide catabolic process"/>
    <property type="evidence" value="ECO:0007669"/>
    <property type="project" value="InterPro"/>
</dbReference>
<dbReference type="Proteomes" id="UP000694867">
    <property type="component" value="Unplaced"/>
</dbReference>
<accession>A0AAJ7WI96</accession>
<feature type="binding site" evidence="4">
    <location>
        <begin position="125"/>
        <end position="128"/>
    </location>
    <ligand>
        <name>phosphate</name>
        <dbReference type="ChEBI" id="CHEBI:43474"/>
    </ligand>
</feature>
<dbReference type="Gene3D" id="3.40.50.1580">
    <property type="entry name" value="Nucleoside phosphorylase domain"/>
    <property type="match status" value="1"/>
</dbReference>
<dbReference type="GO" id="GO:0006218">
    <property type="term" value="P:uridine catabolic process"/>
    <property type="evidence" value="ECO:0007669"/>
    <property type="project" value="TreeGrafter"/>
</dbReference>
<dbReference type="InterPro" id="IPR035994">
    <property type="entry name" value="Nucleoside_phosphorylase_sf"/>
</dbReference>
<organism evidence="7 8">
    <name type="scientific">Galendromus occidentalis</name>
    <name type="common">western predatory mite</name>
    <dbReference type="NCBI Taxonomy" id="34638"/>
    <lineage>
        <taxon>Eukaryota</taxon>
        <taxon>Metazoa</taxon>
        <taxon>Ecdysozoa</taxon>
        <taxon>Arthropoda</taxon>
        <taxon>Chelicerata</taxon>
        <taxon>Arachnida</taxon>
        <taxon>Acari</taxon>
        <taxon>Parasitiformes</taxon>
        <taxon>Mesostigmata</taxon>
        <taxon>Gamasina</taxon>
        <taxon>Phytoseioidea</taxon>
        <taxon>Phytoseiidae</taxon>
        <taxon>Typhlodrominae</taxon>
        <taxon>Galendromus</taxon>
    </lineage>
</organism>
<keyword evidence="2 5" id="KW-0328">Glycosyltransferase</keyword>
<dbReference type="Pfam" id="PF01048">
    <property type="entry name" value="PNP_UDP_1"/>
    <property type="match status" value="1"/>
</dbReference>
<dbReference type="SUPFAM" id="SSF53167">
    <property type="entry name" value="Purine and uridine phosphorylases"/>
    <property type="match status" value="1"/>
</dbReference>
<feature type="binding site" evidence="4">
    <location>
        <position position="205"/>
    </location>
    <ligand>
        <name>substrate</name>
    </ligand>
</feature>
<dbReference type="PANTHER" id="PTHR43691:SF11">
    <property type="entry name" value="FI09636P-RELATED"/>
    <property type="match status" value="1"/>
</dbReference>
<keyword evidence="3 5" id="KW-0808">Transferase</keyword>
<proteinExistence type="inferred from homology"/>
<evidence type="ECO:0000256" key="5">
    <source>
        <dbReference type="RuleBase" id="RU361131"/>
    </source>
</evidence>
<dbReference type="NCBIfam" id="TIGR01719">
    <property type="entry name" value="euk_UDPppase"/>
    <property type="match status" value="1"/>
</dbReference>
<dbReference type="KEGG" id="goe:100899246"/>
<comment type="catalytic activity">
    <reaction evidence="5">
        <text>uridine + phosphate = alpha-D-ribose 1-phosphate + uracil</text>
        <dbReference type="Rhea" id="RHEA:24388"/>
        <dbReference type="ChEBI" id="CHEBI:16704"/>
        <dbReference type="ChEBI" id="CHEBI:17568"/>
        <dbReference type="ChEBI" id="CHEBI:43474"/>
        <dbReference type="ChEBI" id="CHEBI:57720"/>
        <dbReference type="EC" id="2.4.2.3"/>
    </reaction>
</comment>
<comment type="pathway">
    <text evidence="5">Pyrimidine metabolism; UMP biosynthesis via salvage pathway; uracil from uridine (phosphorylase route): step 1/1.</text>
</comment>
<dbReference type="InterPro" id="IPR018016">
    <property type="entry name" value="Nucleoside_phosphorylase_CS"/>
</dbReference>
<dbReference type="GeneID" id="100899246"/>
<sequence>MLADGVQIRNKGLDSMEVDTLYHIGFSTNQSLKEMFGDVRFVCMGGTAYRMEKLARNIVRDFGIKLPTGTDLCDLSMHSHRYSMFKAGPVLCVGHGMGAPSVSILLHELFKLLYYAEAKDVIFIRMGTSGGLGLPPGSIVVSKKVINEFGETSHPFAVLGRRIDRPCVLPQDLADEIINVGRAVCPDVTVVGATTMSANDFYEGQARLDGAFCDYTAACKQAFLSELHSERGVTNIEMESSVFSAMCHHAGIKAAVVCVTIVERLQEDQITCRAISLDEAQMRLQSIVMAFIKEKLHWGL</sequence>
<evidence type="ECO:0000259" key="6">
    <source>
        <dbReference type="Pfam" id="PF01048"/>
    </source>
</evidence>
<evidence type="ECO:0000313" key="7">
    <source>
        <dbReference type="Proteomes" id="UP000694867"/>
    </source>
</evidence>
<feature type="binding site" evidence="4">
    <location>
        <position position="81"/>
    </location>
    <ligand>
        <name>phosphate</name>
        <dbReference type="ChEBI" id="CHEBI:43474"/>
    </ligand>
</feature>
<dbReference type="EC" id="2.4.2.3" evidence="5"/>
<comment type="similarity">
    <text evidence="1 5">Belongs to the PNP/UDP phosphorylase family.</text>
</comment>
<gene>
    <name evidence="8" type="primary">LOC100899246</name>
</gene>
<dbReference type="PANTHER" id="PTHR43691">
    <property type="entry name" value="URIDINE PHOSPHORYLASE"/>
    <property type="match status" value="1"/>
</dbReference>
<dbReference type="PROSITE" id="PS01232">
    <property type="entry name" value="PNP_UDP_1"/>
    <property type="match status" value="1"/>
</dbReference>